<gene>
    <name evidence="2" type="ORF">KL86DYS1_31751</name>
</gene>
<keyword evidence="1" id="KW-0732">Signal</keyword>
<protein>
    <recommendedName>
        <fullName evidence="3">Thioredoxin domain-containing protein</fullName>
    </recommendedName>
</protein>
<reference evidence="2" key="1">
    <citation type="submission" date="2016-04" db="EMBL/GenBank/DDBJ databases">
        <authorList>
            <person name="Evans L.H."/>
            <person name="Alamgir A."/>
            <person name="Owens N."/>
            <person name="Weber N.D."/>
            <person name="Virtaneva K."/>
            <person name="Barbian K."/>
            <person name="Babar A."/>
            <person name="Rosenke K."/>
        </authorList>
    </citation>
    <scope>NUCLEOTIDE SEQUENCE</scope>
    <source>
        <strain evidence="2">86-1</strain>
    </source>
</reference>
<dbReference type="NCBIfam" id="NF040494">
    <property type="entry name" value="nitrored_ArsF"/>
    <property type="match status" value="1"/>
</dbReference>
<organism evidence="2">
    <name type="scientific">uncultured Dysgonomonas sp</name>
    <dbReference type="NCBI Taxonomy" id="206096"/>
    <lineage>
        <taxon>Bacteria</taxon>
        <taxon>Pseudomonadati</taxon>
        <taxon>Bacteroidota</taxon>
        <taxon>Bacteroidia</taxon>
        <taxon>Bacteroidales</taxon>
        <taxon>Dysgonomonadaceae</taxon>
        <taxon>Dysgonomonas</taxon>
        <taxon>environmental samples</taxon>
    </lineage>
</organism>
<feature type="chain" id="PRO_5012419868" description="Thioredoxin domain-containing protein" evidence="1">
    <location>
        <begin position="19"/>
        <end position="143"/>
    </location>
</feature>
<accession>A0A212K8C1</accession>
<evidence type="ECO:0000313" key="2">
    <source>
        <dbReference type="EMBL" id="SBW07755.1"/>
    </source>
</evidence>
<dbReference type="InterPro" id="IPR047698">
    <property type="entry name" value="ArsF-like"/>
</dbReference>
<evidence type="ECO:0000256" key="1">
    <source>
        <dbReference type="SAM" id="SignalP"/>
    </source>
</evidence>
<sequence>MNKSILIVLLAVFFIACGNKTENKQAENPTQEQTVTTTDASVVNVYYFHGKQRCRTCIAIENVTKNAIAENYKDNPKVKYTEINIDEAVNKDLVEKYEIAFSSLLIAKGENSTDLTEQAFANAVNSPDVLTNLIKEEVNKRID</sequence>
<dbReference type="EMBL" id="FLUM01000003">
    <property type="protein sequence ID" value="SBW07755.1"/>
    <property type="molecule type" value="Genomic_DNA"/>
</dbReference>
<dbReference type="Gene3D" id="3.40.30.10">
    <property type="entry name" value="Glutaredoxin"/>
    <property type="match status" value="1"/>
</dbReference>
<dbReference type="PROSITE" id="PS51257">
    <property type="entry name" value="PROKAR_LIPOPROTEIN"/>
    <property type="match status" value="1"/>
</dbReference>
<proteinExistence type="predicted"/>
<evidence type="ECO:0008006" key="3">
    <source>
        <dbReference type="Google" id="ProtNLM"/>
    </source>
</evidence>
<dbReference type="RefSeq" id="WP_296944916.1">
    <property type="nucleotide sequence ID" value="NZ_LT599032.1"/>
</dbReference>
<name>A0A212K8C1_9BACT</name>
<feature type="signal peptide" evidence="1">
    <location>
        <begin position="1"/>
        <end position="18"/>
    </location>
</feature>
<dbReference type="AlphaFoldDB" id="A0A212K8C1"/>